<name>W4VII9_9BACI</name>
<keyword evidence="2" id="KW-1185">Reference proteome</keyword>
<protein>
    <submittedName>
        <fullName evidence="1">Uncharacterized protein</fullName>
    </submittedName>
</protein>
<dbReference type="Proteomes" id="UP000019102">
    <property type="component" value="Unassembled WGS sequence"/>
</dbReference>
<gene>
    <name evidence="1" type="ORF">JCM21714_1985</name>
</gene>
<dbReference type="STRING" id="1298598.JCM21714_1985"/>
<reference evidence="1 2" key="1">
    <citation type="journal article" date="2014" name="Genome Announc.">
        <title>Draft Genome Sequence of the Boron-Tolerant and Moderately Halotolerant Bacterium Gracilibacillus boraciitolerans JCM 21714T.</title>
        <authorList>
            <person name="Ahmed I."/>
            <person name="Oshima K."/>
            <person name="Suda W."/>
            <person name="Kitamura K."/>
            <person name="Iida T."/>
            <person name="Ohmori Y."/>
            <person name="Fujiwara T."/>
            <person name="Hattori M."/>
            <person name="Ohkuma M."/>
        </authorList>
    </citation>
    <scope>NUCLEOTIDE SEQUENCE [LARGE SCALE GENOMIC DNA]</scope>
    <source>
        <strain evidence="1 2">JCM 21714</strain>
    </source>
</reference>
<accession>W4VII9</accession>
<evidence type="ECO:0000313" key="1">
    <source>
        <dbReference type="EMBL" id="GAE92956.1"/>
    </source>
</evidence>
<sequence length="65" mass="7028">METEEPQGGKIVRYPSGGEATGYLLDQAQEIIKAIMPSISEKRLKKTVEVAIEDLLRLGLVGGSL</sequence>
<proteinExistence type="predicted"/>
<comment type="caution">
    <text evidence="1">The sequence shown here is derived from an EMBL/GenBank/DDBJ whole genome shotgun (WGS) entry which is preliminary data.</text>
</comment>
<dbReference type="AlphaFoldDB" id="W4VII9"/>
<dbReference type="EMBL" id="BAVS01000008">
    <property type="protein sequence ID" value="GAE92956.1"/>
    <property type="molecule type" value="Genomic_DNA"/>
</dbReference>
<dbReference type="eggNOG" id="COG1574">
    <property type="taxonomic scope" value="Bacteria"/>
</dbReference>
<evidence type="ECO:0000313" key="2">
    <source>
        <dbReference type="Proteomes" id="UP000019102"/>
    </source>
</evidence>
<organism evidence="1 2">
    <name type="scientific">Gracilibacillus boraciitolerans JCM 21714</name>
    <dbReference type="NCBI Taxonomy" id="1298598"/>
    <lineage>
        <taxon>Bacteria</taxon>
        <taxon>Bacillati</taxon>
        <taxon>Bacillota</taxon>
        <taxon>Bacilli</taxon>
        <taxon>Bacillales</taxon>
        <taxon>Bacillaceae</taxon>
        <taxon>Gracilibacillus</taxon>
    </lineage>
</organism>